<gene>
    <name evidence="2" type="ORF">TBIB3V08_LOCUS2094</name>
</gene>
<feature type="region of interest" description="Disordered" evidence="1">
    <location>
        <begin position="23"/>
        <end position="43"/>
    </location>
</feature>
<name>A0A7R9ESD5_9NEOP</name>
<sequence>MVYEPRYPGLDGIPPIRVLIIRRPNPRSPKNGQSDPLDSMGVFPRTRGVSVEQKRRGWRERLPKVNLLTSQNLNLGVSRFVDLRETVPPLKRAGGLKPFFCPPHHARKWLTSMDKLSKQNNVPTRTENIFCVRCQNRQPSRTAREPIVARSLLARIPLWEARMNVPPQLPTGHWKHLTTSGSATWITCTRTHLEIDWRLRLELCLGKHPIRLVSPRSVATVAVRLQLQSQNQGCRGLLGRLRTTAMRVQGRVSTLGAGNAALTTLAGSSTGVFCINRARQVSTPSSGLRGECQEGQYVAPCVVVAGTDLVAAVCCHGYRTARYRLAPRVCPQGQSLINREKGLSENNSYNEQTLVAMQAAPASVATQNKRRNRLVWFPRCGEIECTVAASYISSSPPLPNVTNALILAWALPSEPPITPPPLFRNTVH</sequence>
<evidence type="ECO:0000256" key="1">
    <source>
        <dbReference type="SAM" id="MobiDB-lite"/>
    </source>
</evidence>
<protein>
    <submittedName>
        <fullName evidence="2">Uncharacterized protein</fullName>
    </submittedName>
</protein>
<proteinExistence type="predicted"/>
<dbReference type="EMBL" id="OD564712">
    <property type="protein sequence ID" value="CAD7439533.1"/>
    <property type="molecule type" value="Genomic_DNA"/>
</dbReference>
<evidence type="ECO:0000313" key="2">
    <source>
        <dbReference type="EMBL" id="CAD7439533.1"/>
    </source>
</evidence>
<reference evidence="2" key="1">
    <citation type="submission" date="2020-11" db="EMBL/GenBank/DDBJ databases">
        <authorList>
            <person name="Tran Van P."/>
        </authorList>
    </citation>
    <scope>NUCLEOTIDE SEQUENCE</scope>
</reference>
<accession>A0A7R9ESD5</accession>
<organism evidence="2">
    <name type="scientific">Timema bartmani</name>
    <dbReference type="NCBI Taxonomy" id="61472"/>
    <lineage>
        <taxon>Eukaryota</taxon>
        <taxon>Metazoa</taxon>
        <taxon>Ecdysozoa</taxon>
        <taxon>Arthropoda</taxon>
        <taxon>Hexapoda</taxon>
        <taxon>Insecta</taxon>
        <taxon>Pterygota</taxon>
        <taxon>Neoptera</taxon>
        <taxon>Polyneoptera</taxon>
        <taxon>Phasmatodea</taxon>
        <taxon>Timematodea</taxon>
        <taxon>Timematoidea</taxon>
        <taxon>Timematidae</taxon>
        <taxon>Timema</taxon>
    </lineage>
</organism>
<dbReference type="AlphaFoldDB" id="A0A7R9ESD5"/>